<reference evidence="2 3" key="1">
    <citation type="journal article" date="2015" name="Stand. Genomic Sci.">
        <title>Genomic Encyclopedia of Bacterial and Archaeal Type Strains, Phase III: the genomes of soil and plant-associated and newly described type strains.</title>
        <authorList>
            <person name="Whitman W.B."/>
            <person name="Woyke T."/>
            <person name="Klenk H.P."/>
            <person name="Zhou Y."/>
            <person name="Lilburn T.G."/>
            <person name="Beck B.J."/>
            <person name="De Vos P."/>
            <person name="Vandamme P."/>
            <person name="Eisen J.A."/>
            <person name="Garrity G."/>
            <person name="Hugenholtz P."/>
            <person name="Kyrpides N.C."/>
        </authorList>
    </citation>
    <scope>NUCLEOTIDE SEQUENCE [LARGE SCALE GENOMIC DNA]</scope>
    <source>
        <strain evidence="2 3">CV53</strain>
    </source>
</reference>
<feature type="transmembrane region" description="Helical" evidence="1">
    <location>
        <begin position="7"/>
        <end position="26"/>
    </location>
</feature>
<keyword evidence="1" id="KW-0812">Transmembrane</keyword>
<organism evidence="2 3">
    <name type="scientific">Mesobacillus foraminis</name>
    <dbReference type="NCBI Taxonomy" id="279826"/>
    <lineage>
        <taxon>Bacteria</taxon>
        <taxon>Bacillati</taxon>
        <taxon>Bacillota</taxon>
        <taxon>Bacilli</taxon>
        <taxon>Bacillales</taxon>
        <taxon>Bacillaceae</taxon>
        <taxon>Mesobacillus</taxon>
    </lineage>
</organism>
<name>A0A4R2BAI9_9BACI</name>
<accession>A0A4R2BAI9</accession>
<proteinExistence type="predicted"/>
<dbReference type="Proteomes" id="UP000295689">
    <property type="component" value="Unassembled WGS sequence"/>
</dbReference>
<dbReference type="AlphaFoldDB" id="A0A4R2BAI9"/>
<evidence type="ECO:0008006" key="4">
    <source>
        <dbReference type="Google" id="ProtNLM"/>
    </source>
</evidence>
<evidence type="ECO:0000256" key="1">
    <source>
        <dbReference type="SAM" id="Phobius"/>
    </source>
</evidence>
<evidence type="ECO:0000313" key="3">
    <source>
        <dbReference type="Proteomes" id="UP000295689"/>
    </source>
</evidence>
<dbReference type="InterPro" id="IPR035281">
    <property type="entry name" value="DUF5359"/>
</dbReference>
<keyword evidence="1" id="KW-1133">Transmembrane helix</keyword>
<sequence>MKTIERILIKAALIQFIFLVAAQLFFHQLNVFPELKVLTQYEGIVKEKNSDTVETIWNSSQAGN</sequence>
<dbReference type="Pfam" id="PF17313">
    <property type="entry name" value="DUF5359"/>
    <property type="match status" value="1"/>
</dbReference>
<dbReference type="OrthoDB" id="2697487at2"/>
<evidence type="ECO:0000313" key="2">
    <source>
        <dbReference type="EMBL" id="TCN23022.1"/>
    </source>
</evidence>
<protein>
    <recommendedName>
        <fullName evidence="4">YpfB family protein</fullName>
    </recommendedName>
</protein>
<keyword evidence="3" id="KW-1185">Reference proteome</keyword>
<dbReference type="RefSeq" id="WP_121613958.1">
    <property type="nucleotide sequence ID" value="NZ_CP033044.1"/>
</dbReference>
<keyword evidence="1" id="KW-0472">Membrane</keyword>
<gene>
    <name evidence="2" type="ORF">EV146_109180</name>
</gene>
<dbReference type="EMBL" id="SLVV01000009">
    <property type="protein sequence ID" value="TCN23022.1"/>
    <property type="molecule type" value="Genomic_DNA"/>
</dbReference>
<comment type="caution">
    <text evidence="2">The sequence shown here is derived from an EMBL/GenBank/DDBJ whole genome shotgun (WGS) entry which is preliminary data.</text>
</comment>